<dbReference type="SUPFAM" id="SSF53474">
    <property type="entry name" value="alpha/beta-Hydrolases"/>
    <property type="match status" value="1"/>
</dbReference>
<dbReference type="RefSeq" id="WP_007690113.1">
    <property type="nucleotide sequence ID" value="NZ_AJRK01000359.1"/>
</dbReference>
<dbReference type="OrthoDB" id="50239at2157"/>
<dbReference type="InterPro" id="IPR029058">
    <property type="entry name" value="AB_hydrolase_fold"/>
</dbReference>
<dbReference type="PATRIC" id="fig|1132509.6.peg.333"/>
<accession>M0M7X4</accession>
<name>M0M7X4_9EURY</name>
<dbReference type="InterPro" id="IPR000383">
    <property type="entry name" value="Xaa-Pro-like_dom"/>
</dbReference>
<protein>
    <recommendedName>
        <fullName evidence="2">Xaa-Pro dipeptidyl-peptidase-like domain-containing protein</fullName>
    </recommendedName>
</protein>
<reference evidence="3 4" key="1">
    <citation type="journal article" date="2014" name="PLoS Genet.">
        <title>Phylogenetically driven sequencing of extremely halophilic archaea reveals strategies for static and dynamic osmo-response.</title>
        <authorList>
            <person name="Becker E.A."/>
            <person name="Seitzer P.M."/>
            <person name="Tritt A."/>
            <person name="Larsen D."/>
            <person name="Krusor M."/>
            <person name="Yao A.I."/>
            <person name="Wu D."/>
            <person name="Madern D."/>
            <person name="Eisen J.A."/>
            <person name="Darling A.E."/>
            <person name="Facciotti M.T."/>
        </authorList>
    </citation>
    <scope>NUCLEOTIDE SEQUENCE [LARGE SCALE GENOMIC DNA]</scope>
    <source>
        <strain evidence="3 4">100A6</strain>
    </source>
</reference>
<gene>
    <name evidence="3" type="ORF">C447_01375</name>
</gene>
<feature type="domain" description="Xaa-Pro dipeptidyl-peptidase-like" evidence="2">
    <location>
        <begin position="69"/>
        <end position="123"/>
    </location>
</feature>
<comment type="caution">
    <text evidence="3">The sequence shown here is derived from an EMBL/GenBank/DDBJ whole genome shotgun (WGS) entry which is preliminary data.</text>
</comment>
<organism evidence="3 4">
    <name type="scientific">Halococcus hamelinensis 100A6</name>
    <dbReference type="NCBI Taxonomy" id="1132509"/>
    <lineage>
        <taxon>Archaea</taxon>
        <taxon>Methanobacteriati</taxon>
        <taxon>Methanobacteriota</taxon>
        <taxon>Stenosarchaea group</taxon>
        <taxon>Halobacteria</taxon>
        <taxon>Halobacteriales</taxon>
        <taxon>Halococcaceae</taxon>
        <taxon>Halococcus</taxon>
    </lineage>
</organism>
<dbReference type="Proteomes" id="UP000011566">
    <property type="component" value="Unassembled WGS sequence"/>
</dbReference>
<dbReference type="eggNOG" id="arCOG01652">
    <property type="taxonomic scope" value="Archaea"/>
</dbReference>
<evidence type="ECO:0000313" key="4">
    <source>
        <dbReference type="Proteomes" id="UP000011566"/>
    </source>
</evidence>
<evidence type="ECO:0000313" key="3">
    <source>
        <dbReference type="EMBL" id="EMA41463.1"/>
    </source>
</evidence>
<feature type="region of interest" description="Disordered" evidence="1">
    <location>
        <begin position="1"/>
        <end position="24"/>
    </location>
</feature>
<dbReference type="GO" id="GO:0016787">
    <property type="term" value="F:hydrolase activity"/>
    <property type="evidence" value="ECO:0007669"/>
    <property type="project" value="InterPro"/>
</dbReference>
<proteinExistence type="predicted"/>
<evidence type="ECO:0000256" key="1">
    <source>
        <dbReference type="SAM" id="MobiDB-lite"/>
    </source>
</evidence>
<dbReference type="AlphaFoldDB" id="M0M7X4"/>
<sequence length="199" mass="21345">MTVAIPGGRDVRGTLDTPEGTNQNDRLDRLVVACPPHPQDGGTRSDQRLTAVSDALCERGIACLRFDYGAWDEGRGEQEDAKNAVEWARERAGQVGLFGFSFGATMALCAASDIEGLWGVCALAPDRGEGESDAVAALDGIDCPVTVLYAERDTTADWEPVVERARDLDIAVEGLSADHFFLGQAGKVAVRVVAFFEER</sequence>
<evidence type="ECO:0000259" key="2">
    <source>
        <dbReference type="Pfam" id="PF02129"/>
    </source>
</evidence>
<keyword evidence="4" id="KW-1185">Reference proteome</keyword>
<dbReference type="EMBL" id="AOMB01000005">
    <property type="protein sequence ID" value="EMA41463.1"/>
    <property type="molecule type" value="Genomic_DNA"/>
</dbReference>
<dbReference type="Gene3D" id="3.40.50.1820">
    <property type="entry name" value="alpha/beta hydrolase"/>
    <property type="match status" value="1"/>
</dbReference>
<dbReference type="Pfam" id="PF02129">
    <property type="entry name" value="Peptidase_S15"/>
    <property type="match status" value="1"/>
</dbReference>